<dbReference type="Proteomes" id="UP000323708">
    <property type="component" value="Unassembled WGS sequence"/>
</dbReference>
<organism evidence="3 4">
    <name type="scientific">Pseudohalioglobus sediminis</name>
    <dbReference type="NCBI Taxonomy" id="2606449"/>
    <lineage>
        <taxon>Bacteria</taxon>
        <taxon>Pseudomonadati</taxon>
        <taxon>Pseudomonadota</taxon>
        <taxon>Gammaproteobacteria</taxon>
        <taxon>Cellvibrionales</taxon>
        <taxon>Halieaceae</taxon>
        <taxon>Pseudohalioglobus</taxon>
    </lineage>
</organism>
<evidence type="ECO:0000313" key="4">
    <source>
        <dbReference type="Proteomes" id="UP000323708"/>
    </source>
</evidence>
<dbReference type="Pfam" id="PF13519">
    <property type="entry name" value="VWA_2"/>
    <property type="match status" value="1"/>
</dbReference>
<dbReference type="RefSeq" id="WP_149610947.1">
    <property type="nucleotide sequence ID" value="NZ_VTUX01000003.1"/>
</dbReference>
<proteinExistence type="predicted"/>
<evidence type="ECO:0000256" key="1">
    <source>
        <dbReference type="SAM" id="MobiDB-lite"/>
    </source>
</evidence>
<name>A0A5B0WZZ7_9GAMM</name>
<dbReference type="PROSITE" id="PS50234">
    <property type="entry name" value="VWFA"/>
    <property type="match status" value="1"/>
</dbReference>
<dbReference type="InterPro" id="IPR002035">
    <property type="entry name" value="VWF_A"/>
</dbReference>
<dbReference type="SUPFAM" id="SSF53300">
    <property type="entry name" value="vWA-like"/>
    <property type="match status" value="1"/>
</dbReference>
<dbReference type="SMART" id="SM00327">
    <property type="entry name" value="VWA"/>
    <property type="match status" value="1"/>
</dbReference>
<dbReference type="Gene3D" id="3.40.50.410">
    <property type="entry name" value="von Willebrand factor, type A domain"/>
    <property type="match status" value="1"/>
</dbReference>
<dbReference type="PANTHER" id="PTHR41248:SF1">
    <property type="entry name" value="NORD PROTEIN"/>
    <property type="match status" value="1"/>
</dbReference>
<dbReference type="InterPro" id="IPR036465">
    <property type="entry name" value="vWFA_dom_sf"/>
</dbReference>
<comment type="caution">
    <text evidence="3">The sequence shown here is derived from an EMBL/GenBank/DDBJ whole genome shotgun (WGS) entry which is preliminary data.</text>
</comment>
<reference evidence="3 4" key="1">
    <citation type="submission" date="2019-09" db="EMBL/GenBank/DDBJ databases">
        <authorList>
            <person name="Chen X.-Y."/>
        </authorList>
    </citation>
    <scope>NUCLEOTIDE SEQUENCE [LARGE SCALE GENOMIC DNA]</scope>
    <source>
        <strain evidence="3 4">NY5</strain>
    </source>
</reference>
<dbReference type="AlphaFoldDB" id="A0A5B0WZZ7"/>
<sequence length="559" mass="62188">MHRLAFVASGIAGQALDIQELHQDDASYTDGHYLYINSSLTPVQQVDAVLFQSLLLRAGSLEKQRTRALLGQPGLTRSYLVLEIYRALDMYQAELPSQLISRYPKPDSLELASNPAGSLVLATKNRRNIPKPLVEFGRIRPLKIRSYEGFAKGGRFSQAELSGNFSIAELAEHDEDAETETSSILAMFKNPLSDGNNALSRTLNKILGSGTNGSGEGGDDDEGYGSVPMERGAQTLLSNQSNAQIMPGDHAPLPSVFEPSTAEFQYPEWDESRQHYKPDFTLITELDPWEEPAEFKRYGADYARQLQHQMSSVGVEYQRHSHQPAGEDFDLDAIVNYAITLNSGNSPDESIYRMSRKSRRDLSTLMLLDISGSTKDFNDSGVSIHEQQASFVDALATALYKLGDQVAMYGFHSWGSRMVRFMRIKAFTERGGSQVARRIRQLRPSGYSRLGAAIRHATYLISQKRLTHHRLLLFVTDGFAYDDGYEDHYAEADTVKALEEARNLGIVCACVSIGTDKSDQALTRTFGNAAYIRCETLHELPRRLRKHLQSALNSAAKTG</sequence>
<feature type="region of interest" description="Disordered" evidence="1">
    <location>
        <begin position="208"/>
        <end position="227"/>
    </location>
</feature>
<gene>
    <name evidence="3" type="ORF">F0M18_08365</name>
</gene>
<accession>A0A5B0WZZ7</accession>
<dbReference type="InterPro" id="IPR051928">
    <property type="entry name" value="NorD/CobT"/>
</dbReference>
<evidence type="ECO:0000313" key="3">
    <source>
        <dbReference type="EMBL" id="KAA1192664.1"/>
    </source>
</evidence>
<feature type="domain" description="VWFA" evidence="2">
    <location>
        <begin position="363"/>
        <end position="552"/>
    </location>
</feature>
<dbReference type="PANTHER" id="PTHR41248">
    <property type="entry name" value="NORD PROTEIN"/>
    <property type="match status" value="1"/>
</dbReference>
<evidence type="ECO:0000259" key="2">
    <source>
        <dbReference type="PROSITE" id="PS50234"/>
    </source>
</evidence>
<dbReference type="EMBL" id="VTUX01000003">
    <property type="protein sequence ID" value="KAA1192664.1"/>
    <property type="molecule type" value="Genomic_DNA"/>
</dbReference>
<keyword evidence="4" id="KW-1185">Reference proteome</keyword>
<protein>
    <submittedName>
        <fullName evidence="3">VWA domain-containing protein</fullName>
    </submittedName>
</protein>